<dbReference type="EMBL" id="CP049742">
    <property type="protein sequence ID" value="QPC45869.1"/>
    <property type="molecule type" value="Genomic_DNA"/>
</dbReference>
<evidence type="ECO:0000313" key="2">
    <source>
        <dbReference type="Proteomes" id="UP000593626"/>
    </source>
</evidence>
<dbReference type="Pfam" id="PF04229">
    <property type="entry name" value="GrpB"/>
    <property type="match status" value="1"/>
</dbReference>
<sequence>MKLGLGRNEVKLADYTPEWKNEFIRVKKELVERLGIQEEQIEHIGSTAIDHMAAKPIIDILVGVEDIDAISTRLKEVLKAVGFLRLRVQKSNEVVFAKFADESFQIKTHYIHLVNYKEATWNDLLFFRNYLNKNAEARKKYLEIKREYTSTFSTGIQEYTDYKEKFVQDILAQQLK</sequence>
<keyword evidence="2" id="KW-1185">Reference proteome</keyword>
<proteinExistence type="predicted"/>
<dbReference type="PANTHER" id="PTHR34822:SF1">
    <property type="entry name" value="GRPB FAMILY PROTEIN"/>
    <property type="match status" value="1"/>
</dbReference>
<dbReference type="PANTHER" id="PTHR34822">
    <property type="entry name" value="GRPB DOMAIN PROTEIN (AFU_ORTHOLOGUE AFUA_1G01530)"/>
    <property type="match status" value="1"/>
</dbReference>
<dbReference type="RefSeq" id="WP_239673387.1">
    <property type="nucleotide sequence ID" value="NZ_CP049742.1"/>
</dbReference>
<dbReference type="InterPro" id="IPR043519">
    <property type="entry name" value="NT_sf"/>
</dbReference>
<organism evidence="1 2">
    <name type="scientific">Mangrovibacillus cuniculi</name>
    <dbReference type="NCBI Taxonomy" id="2593652"/>
    <lineage>
        <taxon>Bacteria</taxon>
        <taxon>Bacillati</taxon>
        <taxon>Bacillota</taxon>
        <taxon>Bacilli</taxon>
        <taxon>Bacillales</taxon>
        <taxon>Bacillaceae</taxon>
        <taxon>Mangrovibacillus</taxon>
    </lineage>
</organism>
<dbReference type="KEGG" id="mcui:G8O30_02295"/>
<gene>
    <name evidence="1" type="ORF">G8O30_02295</name>
</gene>
<dbReference type="Gene3D" id="3.30.460.10">
    <property type="entry name" value="Beta Polymerase, domain 2"/>
    <property type="match status" value="1"/>
</dbReference>
<evidence type="ECO:0000313" key="1">
    <source>
        <dbReference type="EMBL" id="QPC45869.1"/>
    </source>
</evidence>
<dbReference type="AlphaFoldDB" id="A0A7S8C9J0"/>
<dbReference type="InterPro" id="IPR007344">
    <property type="entry name" value="GrpB/CoaE"/>
</dbReference>
<dbReference type="Proteomes" id="UP000593626">
    <property type="component" value="Chromosome"/>
</dbReference>
<name>A0A7S8C9J0_9BACI</name>
<reference evidence="1 2" key="1">
    <citation type="submission" date="2019-07" db="EMBL/GenBank/DDBJ databases">
        <title>Genome sequence of 2 isolates from Red Sea Mangroves.</title>
        <authorList>
            <person name="Sefrji F."/>
            <person name="Michoud G."/>
            <person name="Merlino G."/>
            <person name="Daffonchio D."/>
        </authorList>
    </citation>
    <scope>NUCLEOTIDE SEQUENCE [LARGE SCALE GENOMIC DNA]</scope>
    <source>
        <strain evidence="1 2">R1DC41</strain>
    </source>
</reference>
<protein>
    <submittedName>
        <fullName evidence="1">GrpB family protein</fullName>
    </submittedName>
</protein>
<accession>A0A7S8C9J0</accession>
<dbReference type="SUPFAM" id="SSF81301">
    <property type="entry name" value="Nucleotidyltransferase"/>
    <property type="match status" value="1"/>
</dbReference>